<evidence type="ECO:0000256" key="3">
    <source>
        <dbReference type="ARBA" id="ARBA00023015"/>
    </source>
</evidence>
<dbReference type="Pfam" id="PF03861">
    <property type="entry name" value="ANTAR"/>
    <property type="match status" value="1"/>
</dbReference>
<dbReference type="SMART" id="SM01012">
    <property type="entry name" value="ANTAR"/>
    <property type="match status" value="1"/>
</dbReference>
<dbReference type="SUPFAM" id="SSF55781">
    <property type="entry name" value="GAF domain-like"/>
    <property type="match status" value="1"/>
</dbReference>
<proteinExistence type="predicted"/>
<dbReference type="InterPro" id="IPR011006">
    <property type="entry name" value="CheY-like_superfamily"/>
</dbReference>
<dbReference type="PIRSF" id="PIRSF036625">
    <property type="entry name" value="GAF_ANTAR"/>
    <property type="match status" value="1"/>
</dbReference>
<dbReference type="SUPFAM" id="SSF52172">
    <property type="entry name" value="CheY-like"/>
    <property type="match status" value="1"/>
</dbReference>
<organism evidence="6 7">
    <name type="scientific">Zafaria cholistanensis</name>
    <dbReference type="NCBI Taxonomy" id="1682741"/>
    <lineage>
        <taxon>Bacteria</taxon>
        <taxon>Bacillati</taxon>
        <taxon>Actinomycetota</taxon>
        <taxon>Actinomycetes</taxon>
        <taxon>Micrococcales</taxon>
        <taxon>Micrococcaceae</taxon>
        <taxon>Zafaria</taxon>
    </lineage>
</organism>
<keyword evidence="3" id="KW-0805">Transcription regulation</keyword>
<dbReference type="InterPro" id="IPR012074">
    <property type="entry name" value="GAF_ANTAR"/>
</dbReference>
<evidence type="ECO:0000313" key="6">
    <source>
        <dbReference type="EMBL" id="GER22987.1"/>
    </source>
</evidence>
<evidence type="ECO:0000259" key="5">
    <source>
        <dbReference type="PROSITE" id="PS50921"/>
    </source>
</evidence>
<dbReference type="GO" id="GO:0003723">
    <property type="term" value="F:RNA binding"/>
    <property type="evidence" value="ECO:0007669"/>
    <property type="project" value="InterPro"/>
</dbReference>
<evidence type="ECO:0000256" key="1">
    <source>
        <dbReference type="ARBA" id="ARBA00022679"/>
    </source>
</evidence>
<keyword evidence="4" id="KW-0804">Transcription</keyword>
<accession>A0A5A7NSV8</accession>
<dbReference type="Gene3D" id="1.10.10.10">
    <property type="entry name" value="Winged helix-like DNA-binding domain superfamily/Winged helix DNA-binding domain"/>
    <property type="match status" value="1"/>
</dbReference>
<comment type="caution">
    <text evidence="6">The sequence shown here is derived from an EMBL/GenBank/DDBJ whole genome shotgun (WGS) entry which is preliminary data.</text>
</comment>
<dbReference type="RefSeq" id="WP_149956601.1">
    <property type="nucleotide sequence ID" value="NZ_BKDJ01000006.1"/>
</dbReference>
<gene>
    <name evidence="6" type="ORF">NCCP1664_14830</name>
</gene>
<dbReference type="GO" id="GO:0016301">
    <property type="term" value="F:kinase activity"/>
    <property type="evidence" value="ECO:0007669"/>
    <property type="project" value="UniProtKB-KW"/>
</dbReference>
<evidence type="ECO:0000256" key="4">
    <source>
        <dbReference type="ARBA" id="ARBA00023163"/>
    </source>
</evidence>
<dbReference type="AlphaFoldDB" id="A0A5A7NSV8"/>
<dbReference type="Gene3D" id="3.30.450.40">
    <property type="match status" value="1"/>
</dbReference>
<dbReference type="SMART" id="SM00065">
    <property type="entry name" value="GAF"/>
    <property type="match status" value="1"/>
</dbReference>
<feature type="domain" description="ANTAR" evidence="5">
    <location>
        <begin position="172"/>
        <end position="233"/>
    </location>
</feature>
<evidence type="ECO:0000256" key="2">
    <source>
        <dbReference type="ARBA" id="ARBA00022777"/>
    </source>
</evidence>
<keyword evidence="2" id="KW-0418">Kinase</keyword>
<dbReference type="InterPro" id="IPR005561">
    <property type="entry name" value="ANTAR"/>
</dbReference>
<dbReference type="PROSITE" id="PS50921">
    <property type="entry name" value="ANTAR"/>
    <property type="match status" value="1"/>
</dbReference>
<keyword evidence="1" id="KW-0808">Transferase</keyword>
<dbReference type="InterPro" id="IPR029016">
    <property type="entry name" value="GAF-like_dom_sf"/>
</dbReference>
<dbReference type="Proteomes" id="UP000325307">
    <property type="component" value="Unassembled WGS sequence"/>
</dbReference>
<dbReference type="Pfam" id="PF13185">
    <property type="entry name" value="GAF_2"/>
    <property type="match status" value="1"/>
</dbReference>
<dbReference type="InterPro" id="IPR036388">
    <property type="entry name" value="WH-like_DNA-bd_sf"/>
</dbReference>
<dbReference type="EMBL" id="BKDJ01000006">
    <property type="protein sequence ID" value="GER22987.1"/>
    <property type="molecule type" value="Genomic_DNA"/>
</dbReference>
<keyword evidence="7" id="KW-1185">Reference proteome</keyword>
<name>A0A5A7NSV8_9MICC</name>
<dbReference type="OrthoDB" id="3820533at2"/>
<sequence length="247" mass="26852">MDQTFNWLLEASRIAAALQERILASEDVADFLAELARHAADTLSGAGSEVYCSVTLLRDKNRISSAGSGEQSLYMDETQYKCGGGPCLYAAQTHVLIDVPEVDKEPRWRSYLDLVRDTGVKAILGVPFNLEGNATGALNLYATRAHAFDNSAPLIALYAEQASLSLRLALRMGELAEMKEHLAAAMESRTAIDIAIGILMAENRCDQEQAFSILRRASSNRNAKIRDLAAEIAGSVAGKPVQTYFKP</sequence>
<evidence type="ECO:0000313" key="7">
    <source>
        <dbReference type="Proteomes" id="UP000325307"/>
    </source>
</evidence>
<reference evidence="6 7" key="1">
    <citation type="submission" date="2019-09" db="EMBL/GenBank/DDBJ databases">
        <title>Arthrobacter zafarii sp. nov., a moderately thermotolerant and halotolerant actinobacterium isolated from Cholistan desert soil of Pakistan.</title>
        <authorList>
            <person name="Amin A."/>
            <person name="Ahmed I."/>
            <person name="Khalid N."/>
            <person name="Schumann P."/>
            <person name="Busse H.J."/>
            <person name="Khan I.U."/>
            <person name="Li S."/>
            <person name="Li W.J."/>
        </authorList>
    </citation>
    <scope>NUCLEOTIDE SEQUENCE [LARGE SCALE GENOMIC DNA]</scope>
    <source>
        <strain evidence="6 7">NCCP-1664</strain>
    </source>
</reference>
<protein>
    <submittedName>
        <fullName evidence="6">RNA-binding protein</fullName>
    </submittedName>
</protein>
<dbReference type="InterPro" id="IPR003018">
    <property type="entry name" value="GAF"/>
</dbReference>